<keyword evidence="5 6" id="KW-0472">Membrane</keyword>
<dbReference type="Proteomes" id="UP000441404">
    <property type="component" value="Unassembled WGS sequence"/>
</dbReference>
<keyword evidence="4 6" id="KW-1133">Transmembrane helix</keyword>
<dbReference type="AlphaFoldDB" id="A0A7X2BJ95"/>
<evidence type="ECO:0000256" key="6">
    <source>
        <dbReference type="SAM" id="Phobius"/>
    </source>
</evidence>
<gene>
    <name evidence="7" type="ORF">GHO40_16160</name>
</gene>
<dbReference type="InterPro" id="IPR022791">
    <property type="entry name" value="L-PG_synthase/AglD"/>
</dbReference>
<feature type="transmembrane region" description="Helical" evidence="6">
    <location>
        <begin position="207"/>
        <end position="229"/>
    </location>
</feature>
<evidence type="ECO:0000256" key="5">
    <source>
        <dbReference type="ARBA" id="ARBA00023136"/>
    </source>
</evidence>
<evidence type="ECO:0000256" key="1">
    <source>
        <dbReference type="ARBA" id="ARBA00004651"/>
    </source>
</evidence>
<keyword evidence="2" id="KW-1003">Cell membrane</keyword>
<comment type="caution">
    <text evidence="7">The sequence shown here is derived from an EMBL/GenBank/DDBJ whole genome shotgun (WGS) entry which is preliminary data.</text>
</comment>
<dbReference type="Pfam" id="PF03706">
    <property type="entry name" value="LPG_synthase_TM"/>
    <property type="match status" value="1"/>
</dbReference>
<evidence type="ECO:0008006" key="9">
    <source>
        <dbReference type="Google" id="ProtNLM"/>
    </source>
</evidence>
<keyword evidence="3 6" id="KW-0812">Transmembrane</keyword>
<feature type="transmembrane region" description="Helical" evidence="6">
    <location>
        <begin position="145"/>
        <end position="169"/>
    </location>
</feature>
<organism evidence="7 8">
    <name type="scientific">Pseudomonas helleri</name>
    <dbReference type="NCBI Taxonomy" id="1608996"/>
    <lineage>
        <taxon>Bacteria</taxon>
        <taxon>Pseudomonadati</taxon>
        <taxon>Pseudomonadota</taxon>
        <taxon>Gammaproteobacteria</taxon>
        <taxon>Pseudomonadales</taxon>
        <taxon>Pseudomonadaceae</taxon>
        <taxon>Pseudomonas</taxon>
    </lineage>
</organism>
<comment type="subcellular location">
    <subcellularLocation>
        <location evidence="1">Cell membrane</location>
        <topology evidence="1">Multi-pass membrane protein</topology>
    </subcellularLocation>
</comment>
<evidence type="ECO:0000256" key="3">
    <source>
        <dbReference type="ARBA" id="ARBA00022692"/>
    </source>
</evidence>
<dbReference type="RefSeq" id="WP_153429770.1">
    <property type="nucleotide sequence ID" value="NZ_WIWJ01000029.1"/>
</dbReference>
<evidence type="ECO:0000313" key="7">
    <source>
        <dbReference type="EMBL" id="MQT48241.1"/>
    </source>
</evidence>
<evidence type="ECO:0000256" key="4">
    <source>
        <dbReference type="ARBA" id="ARBA00022989"/>
    </source>
</evidence>
<protein>
    <recommendedName>
        <fullName evidence="9">Flippase-like domain-containing protein</fullName>
    </recommendedName>
</protein>
<feature type="transmembrane region" description="Helical" evidence="6">
    <location>
        <begin position="36"/>
        <end position="56"/>
    </location>
</feature>
<evidence type="ECO:0000313" key="8">
    <source>
        <dbReference type="Proteomes" id="UP000441404"/>
    </source>
</evidence>
<feature type="transmembrane region" description="Helical" evidence="6">
    <location>
        <begin position="109"/>
        <end position="133"/>
    </location>
</feature>
<reference evidence="7 8" key="1">
    <citation type="submission" date="2019-10" db="EMBL/GenBank/DDBJ databases">
        <title>Evaluation of single-gene subtyping targets for Pseudomonas.</title>
        <authorList>
            <person name="Reichler S.J."/>
            <person name="Orsi R.H."/>
            <person name="Wiedmann M."/>
            <person name="Martin N.H."/>
            <person name="Murphy S.I."/>
        </authorList>
    </citation>
    <scope>NUCLEOTIDE SEQUENCE [LARGE SCALE GENOMIC DNA]</scope>
    <source>
        <strain evidence="7 8">FSL R10-3257</strain>
    </source>
</reference>
<proteinExistence type="predicted"/>
<dbReference type="EMBL" id="WIWJ01000029">
    <property type="protein sequence ID" value="MQT48241.1"/>
    <property type="molecule type" value="Genomic_DNA"/>
</dbReference>
<feature type="transmembrane region" description="Helical" evidence="6">
    <location>
        <begin position="7"/>
        <end position="24"/>
    </location>
</feature>
<dbReference type="GO" id="GO:0005886">
    <property type="term" value="C:plasma membrane"/>
    <property type="evidence" value="ECO:0007669"/>
    <property type="project" value="UniProtKB-SubCell"/>
</dbReference>
<accession>A0A7X2BJ95</accession>
<feature type="transmembrane region" description="Helical" evidence="6">
    <location>
        <begin position="267"/>
        <end position="286"/>
    </location>
</feature>
<evidence type="ECO:0000256" key="2">
    <source>
        <dbReference type="ARBA" id="ARBA00022475"/>
    </source>
</evidence>
<name>A0A7X2BJ95_9PSED</name>
<sequence>MSNSIKAYFGLLLVVVIGWLWVRAPDIANFGRETRWAGLVGITLLYLGSHVLRMIRLVLLTLDQRDKAFSLTVAHTLTAFPSSFLPFKLGEVLRLAAFFHVFEQRQKALAVWLAERFGDMVVISMFILGLYLFDIPVVPSMRTVLVLFVLASGLSFLGFFAVAKIFVYLNRHLVLTSHTPRGLAVLRVSQVLRRLEVAIYKSVEGRISGFLLLSVLIWAIEILALSLFINQLEIGNPDLAALFYSGLLASLPGGGGSSNAFGLYQSLGLVALTLVFLLVVSLSARFKLLRT</sequence>